<dbReference type="PANTHER" id="PTHR37422">
    <property type="entry name" value="TEICHURONIC ACID BIOSYNTHESIS PROTEIN TUAE"/>
    <property type="match status" value="1"/>
</dbReference>
<dbReference type="Proteomes" id="UP000287247">
    <property type="component" value="Unassembled WGS sequence"/>
</dbReference>
<feature type="transmembrane region" description="Helical" evidence="5">
    <location>
        <begin position="399"/>
        <end position="422"/>
    </location>
</feature>
<keyword evidence="2 5" id="KW-0812">Transmembrane</keyword>
<dbReference type="AlphaFoldDB" id="A0A401IGP3"/>
<feature type="transmembrane region" description="Helical" evidence="5">
    <location>
        <begin position="22"/>
        <end position="48"/>
    </location>
</feature>
<organism evidence="7 8">
    <name type="scientific">Aphanothece sacrum FPU1</name>
    <dbReference type="NCBI Taxonomy" id="1920663"/>
    <lineage>
        <taxon>Bacteria</taxon>
        <taxon>Bacillati</taxon>
        <taxon>Cyanobacteriota</taxon>
        <taxon>Cyanophyceae</taxon>
        <taxon>Oscillatoriophycideae</taxon>
        <taxon>Chroococcales</taxon>
        <taxon>Aphanothecaceae</taxon>
        <taxon>Aphanothece</taxon>
    </lineage>
</organism>
<protein>
    <submittedName>
        <fullName evidence="7">O-antigen polymerase</fullName>
    </submittedName>
</protein>
<gene>
    <name evidence="7" type="ORF">AsFPU1_1790</name>
</gene>
<sequence>MKSVLSPSKTTESMPQWVKNCVKFGVCILPFSADLGATSLVFSLLGIWKQRYRQISAYPLHWGLGLFTFWLIFTTLFAFKPIFALEGIFNFLPSIALLAAFTIFFNNFARLHQLAWWLILTSIPLVFLGVMQLVWGWETPFFFRPLGIQLIAYGNPDGRMSSLLMYANTLAMYLLMTFVLALGLWIDTYQVWRQDSKKRLLLPLGILTIAVVGDGIGLILTNSRSAWGLGLLGLMAFALYLRWYWVLGGVAIAIGAIFWAAWIPWGQDTLRQIVPAYFWTRLTDQLYDDRYVTALRTTQWQVAWEMMLQRPWLGWGLRNFTPVYQIEMNVWMGHPHNLFLMLLAEIGIPGLLILGGVVGYILFGGVKLLILWSKDSYSLHKSNLLSNDLFYQRRQRQHLLLFTYLVTFSMFVFFNCFDISIFDLRLNLPGWILLSAIAGIVYRYQRRLQLF</sequence>
<evidence type="ECO:0000313" key="7">
    <source>
        <dbReference type="EMBL" id="GBF80389.1"/>
    </source>
</evidence>
<dbReference type="GO" id="GO:0016020">
    <property type="term" value="C:membrane"/>
    <property type="evidence" value="ECO:0007669"/>
    <property type="project" value="UniProtKB-SubCell"/>
</dbReference>
<evidence type="ECO:0000256" key="5">
    <source>
        <dbReference type="SAM" id="Phobius"/>
    </source>
</evidence>
<evidence type="ECO:0000256" key="4">
    <source>
        <dbReference type="ARBA" id="ARBA00023136"/>
    </source>
</evidence>
<evidence type="ECO:0000256" key="3">
    <source>
        <dbReference type="ARBA" id="ARBA00022989"/>
    </source>
</evidence>
<evidence type="ECO:0000256" key="1">
    <source>
        <dbReference type="ARBA" id="ARBA00004141"/>
    </source>
</evidence>
<feature type="transmembrane region" description="Helical" evidence="5">
    <location>
        <begin position="428"/>
        <end position="444"/>
    </location>
</feature>
<proteinExistence type="predicted"/>
<feature type="transmembrane region" description="Helical" evidence="5">
    <location>
        <begin position="116"/>
        <end position="137"/>
    </location>
</feature>
<feature type="transmembrane region" description="Helical" evidence="5">
    <location>
        <begin position="338"/>
        <end position="363"/>
    </location>
</feature>
<feature type="transmembrane region" description="Helical" evidence="5">
    <location>
        <begin position="163"/>
        <end position="188"/>
    </location>
</feature>
<feature type="transmembrane region" description="Helical" evidence="5">
    <location>
        <begin position="200"/>
        <end position="219"/>
    </location>
</feature>
<keyword evidence="4 5" id="KW-0472">Membrane</keyword>
<comment type="caution">
    <text evidence="7">The sequence shown here is derived from an EMBL/GenBank/DDBJ whole genome shotgun (WGS) entry which is preliminary data.</text>
</comment>
<dbReference type="Pfam" id="PF04932">
    <property type="entry name" value="Wzy_C"/>
    <property type="match status" value="1"/>
</dbReference>
<dbReference type="PANTHER" id="PTHR37422:SF13">
    <property type="entry name" value="LIPOPOLYSACCHARIDE BIOSYNTHESIS PROTEIN PA4999-RELATED"/>
    <property type="match status" value="1"/>
</dbReference>
<evidence type="ECO:0000313" key="8">
    <source>
        <dbReference type="Proteomes" id="UP000287247"/>
    </source>
</evidence>
<evidence type="ECO:0000259" key="6">
    <source>
        <dbReference type="Pfam" id="PF04932"/>
    </source>
</evidence>
<keyword evidence="8" id="KW-1185">Reference proteome</keyword>
<dbReference type="EMBL" id="BDQK01000007">
    <property type="protein sequence ID" value="GBF80389.1"/>
    <property type="molecule type" value="Genomic_DNA"/>
</dbReference>
<feature type="transmembrane region" description="Helical" evidence="5">
    <location>
        <begin position="91"/>
        <end position="109"/>
    </location>
</feature>
<reference evidence="8" key="1">
    <citation type="submission" date="2017-05" db="EMBL/GenBank/DDBJ databases">
        <title>Physiological properties and genetic analysis related to exopolysaccharide production of fresh-water unicellular cyanobacterium Aphanothece sacrum, Suizenji Nori, that has been cultured as a food source in Japan.</title>
        <authorList>
            <person name="Kanesaki Y."/>
            <person name="Yoshikawa S."/>
            <person name="Ohki K."/>
        </authorList>
    </citation>
    <scope>NUCLEOTIDE SEQUENCE [LARGE SCALE GENOMIC DNA]</scope>
    <source>
        <strain evidence="8">FPU1</strain>
    </source>
</reference>
<feature type="transmembrane region" description="Helical" evidence="5">
    <location>
        <begin position="60"/>
        <end position="79"/>
    </location>
</feature>
<feature type="domain" description="O-antigen ligase-related" evidence="6">
    <location>
        <begin position="210"/>
        <end position="354"/>
    </location>
</feature>
<feature type="transmembrane region" description="Helical" evidence="5">
    <location>
        <begin position="246"/>
        <end position="265"/>
    </location>
</feature>
<name>A0A401IGP3_APHSA</name>
<comment type="subcellular location">
    <subcellularLocation>
        <location evidence="1">Membrane</location>
        <topology evidence="1">Multi-pass membrane protein</topology>
    </subcellularLocation>
</comment>
<keyword evidence="3 5" id="KW-1133">Transmembrane helix</keyword>
<accession>A0A401IGP3</accession>
<evidence type="ECO:0000256" key="2">
    <source>
        <dbReference type="ARBA" id="ARBA00022692"/>
    </source>
</evidence>
<dbReference type="InterPro" id="IPR007016">
    <property type="entry name" value="O-antigen_ligase-rel_domated"/>
</dbReference>
<feature type="transmembrane region" description="Helical" evidence="5">
    <location>
        <begin position="225"/>
        <end position="241"/>
    </location>
</feature>
<dbReference type="InterPro" id="IPR051533">
    <property type="entry name" value="WaaL-like"/>
</dbReference>